<evidence type="ECO:0000256" key="1">
    <source>
        <dbReference type="ARBA" id="ARBA00006139"/>
    </source>
</evidence>
<keyword evidence="14" id="KW-1185">Reference proteome</keyword>
<protein>
    <recommendedName>
        <fullName evidence="9">Lipoprotein signal peptidase</fullName>
        <ecNumber evidence="9">3.4.23.36</ecNumber>
    </recommendedName>
    <alternativeName>
        <fullName evidence="9">Prolipoprotein signal peptidase</fullName>
    </alternativeName>
    <alternativeName>
        <fullName evidence="9">Signal peptidase II</fullName>
        <shortName evidence="9">SPase II</shortName>
    </alternativeName>
</protein>
<evidence type="ECO:0000256" key="12">
    <source>
        <dbReference type="SAM" id="MobiDB-lite"/>
    </source>
</evidence>
<keyword evidence="2 9" id="KW-1003">Cell membrane</keyword>
<dbReference type="GO" id="GO:0006508">
    <property type="term" value="P:proteolysis"/>
    <property type="evidence" value="ECO:0007669"/>
    <property type="project" value="UniProtKB-KW"/>
</dbReference>
<keyword evidence="8 9" id="KW-0472">Membrane</keyword>
<organism evidence="13 14">
    <name type="scientific">Geodermatophilus africanus</name>
    <dbReference type="NCBI Taxonomy" id="1137993"/>
    <lineage>
        <taxon>Bacteria</taxon>
        <taxon>Bacillati</taxon>
        <taxon>Actinomycetota</taxon>
        <taxon>Actinomycetes</taxon>
        <taxon>Geodermatophilales</taxon>
        <taxon>Geodermatophilaceae</taxon>
        <taxon>Geodermatophilus</taxon>
    </lineage>
</organism>
<evidence type="ECO:0000256" key="6">
    <source>
        <dbReference type="ARBA" id="ARBA00022801"/>
    </source>
</evidence>
<dbReference type="STRING" id="1137993.SAMN05660209_02281"/>
<dbReference type="PRINTS" id="PR00781">
    <property type="entry name" value="LIPOSIGPTASE"/>
</dbReference>
<feature type="active site" evidence="9">
    <location>
        <position position="224"/>
    </location>
</feature>
<feature type="region of interest" description="Disordered" evidence="12">
    <location>
        <begin position="1"/>
        <end position="85"/>
    </location>
</feature>
<evidence type="ECO:0000256" key="4">
    <source>
        <dbReference type="ARBA" id="ARBA00022692"/>
    </source>
</evidence>
<feature type="transmembrane region" description="Helical" evidence="9">
    <location>
        <begin position="92"/>
        <end position="116"/>
    </location>
</feature>
<dbReference type="EC" id="3.4.23.36" evidence="9"/>
<comment type="subcellular location">
    <subcellularLocation>
        <location evidence="9">Cell membrane</location>
        <topology evidence="9">Multi-pass membrane protein</topology>
    </subcellularLocation>
</comment>
<evidence type="ECO:0000256" key="8">
    <source>
        <dbReference type="ARBA" id="ARBA00023136"/>
    </source>
</evidence>
<dbReference type="EMBL" id="FNOT01000005">
    <property type="protein sequence ID" value="SDY19557.1"/>
    <property type="molecule type" value="Genomic_DNA"/>
</dbReference>
<dbReference type="HAMAP" id="MF_00161">
    <property type="entry name" value="LspA"/>
    <property type="match status" value="1"/>
</dbReference>
<keyword evidence="5 9" id="KW-0064">Aspartyl protease</keyword>
<dbReference type="PANTHER" id="PTHR33695">
    <property type="entry name" value="LIPOPROTEIN SIGNAL PEPTIDASE"/>
    <property type="match status" value="1"/>
</dbReference>
<evidence type="ECO:0000256" key="9">
    <source>
        <dbReference type="HAMAP-Rule" id="MF_00161"/>
    </source>
</evidence>
<feature type="compositionally biased region" description="Basic and acidic residues" evidence="12">
    <location>
        <begin position="10"/>
        <end position="20"/>
    </location>
</feature>
<reference evidence="14" key="1">
    <citation type="submission" date="2016-10" db="EMBL/GenBank/DDBJ databases">
        <authorList>
            <person name="Varghese N."/>
            <person name="Submissions S."/>
        </authorList>
    </citation>
    <scope>NUCLEOTIDE SEQUENCE [LARGE SCALE GENOMIC DNA]</scope>
    <source>
        <strain evidence="14">DSM 45422</strain>
    </source>
</reference>
<evidence type="ECO:0000313" key="14">
    <source>
        <dbReference type="Proteomes" id="UP000198921"/>
    </source>
</evidence>
<dbReference type="Proteomes" id="UP000198921">
    <property type="component" value="Unassembled WGS sequence"/>
</dbReference>
<accession>A0A1H3HVM9</accession>
<keyword evidence="3 9" id="KW-0645">Protease</keyword>
<comment type="similarity">
    <text evidence="1 9 11">Belongs to the peptidase A8 family.</text>
</comment>
<evidence type="ECO:0000256" key="10">
    <source>
        <dbReference type="RuleBase" id="RU000594"/>
    </source>
</evidence>
<comment type="catalytic activity">
    <reaction evidence="9 10">
        <text>Release of signal peptides from bacterial membrane prolipoproteins. Hydrolyzes -Xaa-Yaa-Zaa-|-(S,diacylglyceryl)Cys-, in which Xaa is hydrophobic (preferably Leu), and Yaa (Ala or Ser) and Zaa (Gly or Ala) have small, neutral side chains.</text>
        <dbReference type="EC" id="3.4.23.36"/>
    </reaction>
</comment>
<evidence type="ECO:0000256" key="7">
    <source>
        <dbReference type="ARBA" id="ARBA00022989"/>
    </source>
</evidence>
<dbReference type="Pfam" id="PF01252">
    <property type="entry name" value="Peptidase_A8"/>
    <property type="match status" value="1"/>
</dbReference>
<dbReference type="NCBIfam" id="TIGR00077">
    <property type="entry name" value="lspA"/>
    <property type="match status" value="1"/>
</dbReference>
<keyword evidence="4 9" id="KW-0812">Transmembrane</keyword>
<evidence type="ECO:0000256" key="3">
    <source>
        <dbReference type="ARBA" id="ARBA00022670"/>
    </source>
</evidence>
<proteinExistence type="inferred from homology"/>
<dbReference type="UniPathway" id="UPA00665"/>
<dbReference type="PROSITE" id="PS00855">
    <property type="entry name" value="SPASE_II"/>
    <property type="match status" value="1"/>
</dbReference>
<comment type="function">
    <text evidence="9 10">This protein specifically catalyzes the removal of signal peptides from prolipoproteins.</text>
</comment>
<dbReference type="AlphaFoldDB" id="A0A1H3HVM9"/>
<comment type="pathway">
    <text evidence="9">Protein modification; lipoprotein biosynthesis (signal peptide cleavage).</text>
</comment>
<name>A0A1H3HVM9_9ACTN</name>
<dbReference type="PANTHER" id="PTHR33695:SF1">
    <property type="entry name" value="LIPOPROTEIN SIGNAL PEPTIDASE"/>
    <property type="match status" value="1"/>
</dbReference>
<feature type="active site" evidence="9">
    <location>
        <position position="205"/>
    </location>
</feature>
<feature type="transmembrane region" description="Helical" evidence="9">
    <location>
        <begin position="168"/>
        <end position="189"/>
    </location>
</feature>
<keyword evidence="6 9" id="KW-0378">Hydrolase</keyword>
<evidence type="ECO:0000256" key="5">
    <source>
        <dbReference type="ARBA" id="ARBA00022750"/>
    </source>
</evidence>
<evidence type="ECO:0000256" key="2">
    <source>
        <dbReference type="ARBA" id="ARBA00022475"/>
    </source>
</evidence>
<feature type="transmembrane region" description="Helical" evidence="9">
    <location>
        <begin position="216"/>
        <end position="239"/>
    </location>
</feature>
<dbReference type="GO" id="GO:0004190">
    <property type="term" value="F:aspartic-type endopeptidase activity"/>
    <property type="evidence" value="ECO:0007669"/>
    <property type="project" value="UniProtKB-UniRule"/>
</dbReference>
<gene>
    <name evidence="9" type="primary">lspA</name>
    <name evidence="13" type="ORF">SAMN05660209_02281</name>
</gene>
<sequence>MSLPVVGCPAHRDEMDHTGAEVRSGAMGGRGARRAPLWSVGTAPPAGAGPRQAIDRGALLPRPSDAPDGPRDPQDGAVASSGAPGRRPRTRLLLLLALAVLALDLGTKLLVVATIGRGADIRLLGGALYLTHTRNTGAAFSFAEGFTVVFTLIAVVVAVVIVRTARRLFSTGWAVALGLVLGGAVGNLVDRVFREPGFLRGGVVDFISVFAPDGEFYPVFNIADSAIVCGGLLGVVLALRGIEFDGTRSTGGRAGGDAPARD</sequence>
<feature type="transmembrane region" description="Helical" evidence="9">
    <location>
        <begin position="136"/>
        <end position="161"/>
    </location>
</feature>
<evidence type="ECO:0000256" key="11">
    <source>
        <dbReference type="RuleBase" id="RU004181"/>
    </source>
</evidence>
<keyword evidence="7 9" id="KW-1133">Transmembrane helix</keyword>
<dbReference type="InterPro" id="IPR001872">
    <property type="entry name" value="Peptidase_A8"/>
</dbReference>
<evidence type="ECO:0000313" key="13">
    <source>
        <dbReference type="EMBL" id="SDY19557.1"/>
    </source>
</evidence>
<dbReference type="GO" id="GO:0005886">
    <property type="term" value="C:plasma membrane"/>
    <property type="evidence" value="ECO:0007669"/>
    <property type="project" value="UniProtKB-SubCell"/>
</dbReference>